<dbReference type="AlphaFoldDB" id="A0AAD4BZ15"/>
<sequence>MPLAANDIHRHTDRPPLPANYDGQTQTRYVNMLLALDDISPIFNFLSAFFTWILLAGFVLLPGTFASFRNEPAGSAQSFILTVVNHISLFVIALVCACVGACGMIWLWWRWHGNYIWITNRIFIPGCLNSIVGLISTLASIYGVQGGEFGRTEESAVIVTSLLSVICGILFVVYEFWFIRNLRLEHDQEVGVELAGKHGSGILEEKRDDQDTGA</sequence>
<keyword evidence="3" id="KW-1185">Reference proteome</keyword>
<accession>A0AAD4BZ15</accession>
<feature type="transmembrane region" description="Helical" evidence="1">
    <location>
        <begin position="87"/>
        <end position="109"/>
    </location>
</feature>
<name>A0AAD4BZ15_BOLED</name>
<gene>
    <name evidence="2" type="ORF">L210DRAFT_3396118</name>
</gene>
<evidence type="ECO:0000313" key="3">
    <source>
        <dbReference type="Proteomes" id="UP001194468"/>
    </source>
</evidence>
<feature type="transmembrane region" description="Helical" evidence="1">
    <location>
        <begin position="121"/>
        <end position="144"/>
    </location>
</feature>
<evidence type="ECO:0000256" key="1">
    <source>
        <dbReference type="SAM" id="Phobius"/>
    </source>
</evidence>
<proteinExistence type="predicted"/>
<feature type="transmembrane region" description="Helical" evidence="1">
    <location>
        <begin position="42"/>
        <end position="67"/>
    </location>
</feature>
<protein>
    <submittedName>
        <fullName evidence="2">Uncharacterized protein</fullName>
    </submittedName>
</protein>
<comment type="caution">
    <text evidence="2">The sequence shown here is derived from an EMBL/GenBank/DDBJ whole genome shotgun (WGS) entry which is preliminary data.</text>
</comment>
<reference evidence="2" key="2">
    <citation type="journal article" date="2020" name="Nat. Commun.">
        <title>Large-scale genome sequencing of mycorrhizal fungi provides insights into the early evolution of symbiotic traits.</title>
        <authorList>
            <person name="Miyauchi S."/>
            <person name="Kiss E."/>
            <person name="Kuo A."/>
            <person name="Drula E."/>
            <person name="Kohler A."/>
            <person name="Sanchez-Garcia M."/>
            <person name="Morin E."/>
            <person name="Andreopoulos B."/>
            <person name="Barry K.W."/>
            <person name="Bonito G."/>
            <person name="Buee M."/>
            <person name="Carver A."/>
            <person name="Chen C."/>
            <person name="Cichocki N."/>
            <person name="Clum A."/>
            <person name="Culley D."/>
            <person name="Crous P.W."/>
            <person name="Fauchery L."/>
            <person name="Girlanda M."/>
            <person name="Hayes R.D."/>
            <person name="Keri Z."/>
            <person name="LaButti K."/>
            <person name="Lipzen A."/>
            <person name="Lombard V."/>
            <person name="Magnuson J."/>
            <person name="Maillard F."/>
            <person name="Murat C."/>
            <person name="Nolan M."/>
            <person name="Ohm R.A."/>
            <person name="Pangilinan J."/>
            <person name="Pereira M.F."/>
            <person name="Perotto S."/>
            <person name="Peter M."/>
            <person name="Pfister S."/>
            <person name="Riley R."/>
            <person name="Sitrit Y."/>
            <person name="Stielow J.B."/>
            <person name="Szollosi G."/>
            <person name="Zifcakova L."/>
            <person name="Stursova M."/>
            <person name="Spatafora J.W."/>
            <person name="Tedersoo L."/>
            <person name="Vaario L.M."/>
            <person name="Yamada A."/>
            <person name="Yan M."/>
            <person name="Wang P."/>
            <person name="Xu J."/>
            <person name="Bruns T."/>
            <person name="Baldrian P."/>
            <person name="Vilgalys R."/>
            <person name="Dunand C."/>
            <person name="Henrissat B."/>
            <person name="Grigoriev I.V."/>
            <person name="Hibbett D."/>
            <person name="Nagy L.G."/>
            <person name="Martin F.M."/>
        </authorList>
    </citation>
    <scope>NUCLEOTIDE SEQUENCE</scope>
    <source>
        <strain evidence="2">BED1</strain>
    </source>
</reference>
<feature type="transmembrane region" description="Helical" evidence="1">
    <location>
        <begin position="156"/>
        <end position="177"/>
    </location>
</feature>
<keyword evidence="1" id="KW-0812">Transmembrane</keyword>
<keyword evidence="1" id="KW-1133">Transmembrane helix</keyword>
<dbReference type="EMBL" id="WHUW01000007">
    <property type="protein sequence ID" value="KAF8443924.1"/>
    <property type="molecule type" value="Genomic_DNA"/>
</dbReference>
<organism evidence="2 3">
    <name type="scientific">Boletus edulis BED1</name>
    <dbReference type="NCBI Taxonomy" id="1328754"/>
    <lineage>
        <taxon>Eukaryota</taxon>
        <taxon>Fungi</taxon>
        <taxon>Dikarya</taxon>
        <taxon>Basidiomycota</taxon>
        <taxon>Agaricomycotina</taxon>
        <taxon>Agaricomycetes</taxon>
        <taxon>Agaricomycetidae</taxon>
        <taxon>Boletales</taxon>
        <taxon>Boletineae</taxon>
        <taxon>Boletaceae</taxon>
        <taxon>Boletoideae</taxon>
        <taxon>Boletus</taxon>
    </lineage>
</organism>
<reference evidence="2" key="1">
    <citation type="submission" date="2019-10" db="EMBL/GenBank/DDBJ databases">
        <authorList>
            <consortium name="DOE Joint Genome Institute"/>
            <person name="Kuo A."/>
            <person name="Miyauchi S."/>
            <person name="Kiss E."/>
            <person name="Drula E."/>
            <person name="Kohler A."/>
            <person name="Sanchez-Garcia M."/>
            <person name="Andreopoulos B."/>
            <person name="Barry K.W."/>
            <person name="Bonito G."/>
            <person name="Buee M."/>
            <person name="Carver A."/>
            <person name="Chen C."/>
            <person name="Cichocki N."/>
            <person name="Clum A."/>
            <person name="Culley D."/>
            <person name="Crous P.W."/>
            <person name="Fauchery L."/>
            <person name="Girlanda M."/>
            <person name="Hayes R."/>
            <person name="Keri Z."/>
            <person name="LaButti K."/>
            <person name="Lipzen A."/>
            <person name="Lombard V."/>
            <person name="Magnuson J."/>
            <person name="Maillard F."/>
            <person name="Morin E."/>
            <person name="Murat C."/>
            <person name="Nolan M."/>
            <person name="Ohm R."/>
            <person name="Pangilinan J."/>
            <person name="Pereira M."/>
            <person name="Perotto S."/>
            <person name="Peter M."/>
            <person name="Riley R."/>
            <person name="Sitrit Y."/>
            <person name="Stielow B."/>
            <person name="Szollosi G."/>
            <person name="Zifcakova L."/>
            <person name="Stursova M."/>
            <person name="Spatafora J.W."/>
            <person name="Tedersoo L."/>
            <person name="Vaario L.-M."/>
            <person name="Yamada A."/>
            <person name="Yan M."/>
            <person name="Wang P."/>
            <person name="Xu J."/>
            <person name="Bruns T."/>
            <person name="Baldrian P."/>
            <person name="Vilgalys R."/>
            <person name="Henrissat B."/>
            <person name="Grigoriev I.V."/>
            <person name="Hibbett D."/>
            <person name="Nagy L.G."/>
            <person name="Martin F.M."/>
        </authorList>
    </citation>
    <scope>NUCLEOTIDE SEQUENCE</scope>
    <source>
        <strain evidence="2">BED1</strain>
    </source>
</reference>
<keyword evidence="1" id="KW-0472">Membrane</keyword>
<evidence type="ECO:0000313" key="2">
    <source>
        <dbReference type="EMBL" id="KAF8443924.1"/>
    </source>
</evidence>
<dbReference type="Proteomes" id="UP001194468">
    <property type="component" value="Unassembled WGS sequence"/>
</dbReference>